<gene>
    <name evidence="1" type="ORF">E2R66_01440</name>
</gene>
<dbReference type="Proteomes" id="UP000297540">
    <property type="component" value="Unassembled WGS sequence"/>
</dbReference>
<dbReference type="OrthoDB" id="961233at2"/>
<evidence type="ECO:0000313" key="2">
    <source>
        <dbReference type="Proteomes" id="UP000297540"/>
    </source>
</evidence>
<accession>A0A4Y8SQV3</accession>
<sequence length="360" mass="41607">MKHKLFGVILLVLSGALLVAAMNQSFINKIKQDRYYDHLTANDKLSLYHRFFVRSDRWRDGDLYGLCYLPRYKHPLEPFKQYTRDRTTTSNRILYIIGDSFLADKTLSGAFDAFDNVFFLDRRFPLPTTALDSTKQNYLMLEFAERNLNDFTFSEADKQPWENKPQSVTTAVKPVTLPTRAINILFNKDLSRNVELLLFDDKIFTPIKEAKAWLNYTLFGRVANEVAVSSNKKRLFLNISVDTSSAQSAFTNRTNKQVGEINHQLKKAGDYYKNIGFKSVFLAAIPNAVSIYDPNRGPYNHLLERVELGNALPVISVYNDYKASRNNLFYISDAHWNPYGLDLWVNKVNKVMQHNLARQQ</sequence>
<dbReference type="EMBL" id="SOZE01000001">
    <property type="protein sequence ID" value="TFF40867.1"/>
    <property type="molecule type" value="Genomic_DNA"/>
</dbReference>
<evidence type="ECO:0008006" key="3">
    <source>
        <dbReference type="Google" id="ProtNLM"/>
    </source>
</evidence>
<protein>
    <recommendedName>
        <fullName evidence="3">AlgX/AlgJ SGNH hydrolase-like domain-containing protein</fullName>
    </recommendedName>
</protein>
<keyword evidence="2" id="KW-1185">Reference proteome</keyword>
<reference evidence="1 2" key="1">
    <citation type="journal article" date="2017" name="Int. J. Syst. Evol. Microbiol.">
        <title>Mucilaginibacterpsychrotolerans sp. nov., isolated from peatlands.</title>
        <authorList>
            <person name="Deng Y."/>
            <person name="Shen L."/>
            <person name="Xu B."/>
            <person name="Liu Y."/>
            <person name="Gu Z."/>
            <person name="Liu H."/>
            <person name="Zhou Y."/>
        </authorList>
    </citation>
    <scope>NUCLEOTIDE SEQUENCE [LARGE SCALE GENOMIC DNA]</scope>
    <source>
        <strain evidence="1 2">NH7-4</strain>
    </source>
</reference>
<name>A0A4Y8SQV3_9SPHI</name>
<organism evidence="1 2">
    <name type="scientific">Mucilaginibacter psychrotolerans</name>
    <dbReference type="NCBI Taxonomy" id="1524096"/>
    <lineage>
        <taxon>Bacteria</taxon>
        <taxon>Pseudomonadati</taxon>
        <taxon>Bacteroidota</taxon>
        <taxon>Sphingobacteriia</taxon>
        <taxon>Sphingobacteriales</taxon>
        <taxon>Sphingobacteriaceae</taxon>
        <taxon>Mucilaginibacter</taxon>
    </lineage>
</organism>
<dbReference type="RefSeq" id="WP_133229574.1">
    <property type="nucleotide sequence ID" value="NZ_SOZE01000001.1"/>
</dbReference>
<comment type="caution">
    <text evidence="1">The sequence shown here is derived from an EMBL/GenBank/DDBJ whole genome shotgun (WGS) entry which is preliminary data.</text>
</comment>
<dbReference type="AlphaFoldDB" id="A0A4Y8SQV3"/>
<proteinExistence type="predicted"/>
<evidence type="ECO:0000313" key="1">
    <source>
        <dbReference type="EMBL" id="TFF40867.1"/>
    </source>
</evidence>